<evidence type="ECO:0000256" key="6">
    <source>
        <dbReference type="SAM" id="MobiDB-lite"/>
    </source>
</evidence>
<dbReference type="SMART" id="SM00448">
    <property type="entry name" value="REC"/>
    <property type="match status" value="1"/>
</dbReference>
<dbReference type="CDD" id="cd17535">
    <property type="entry name" value="REC_NarL-like"/>
    <property type="match status" value="1"/>
</dbReference>
<accession>A0A2T0KCR5</accession>
<dbReference type="Gene3D" id="3.40.50.2300">
    <property type="match status" value="1"/>
</dbReference>
<feature type="domain" description="Response regulatory" evidence="8">
    <location>
        <begin position="134"/>
        <end position="249"/>
    </location>
</feature>
<feature type="domain" description="HTH luxR-type" evidence="7">
    <location>
        <begin position="279"/>
        <end position="344"/>
    </location>
</feature>
<dbReference type="PRINTS" id="PR00038">
    <property type="entry name" value="HTHLUXR"/>
</dbReference>
<dbReference type="InterPro" id="IPR000792">
    <property type="entry name" value="Tscrpt_reg_LuxR_C"/>
</dbReference>
<dbReference type="GO" id="GO:0000160">
    <property type="term" value="P:phosphorelay signal transduction system"/>
    <property type="evidence" value="ECO:0007669"/>
    <property type="project" value="InterPro"/>
</dbReference>
<evidence type="ECO:0000256" key="4">
    <source>
        <dbReference type="ARBA" id="ARBA00023163"/>
    </source>
</evidence>
<comment type="caution">
    <text evidence="9">The sequence shown here is derived from an EMBL/GenBank/DDBJ whole genome shotgun (WGS) entry which is preliminary data.</text>
</comment>
<dbReference type="PANTHER" id="PTHR43214">
    <property type="entry name" value="TWO-COMPONENT RESPONSE REGULATOR"/>
    <property type="match status" value="1"/>
</dbReference>
<dbReference type="Pfam" id="PF00072">
    <property type="entry name" value="Response_reg"/>
    <property type="match status" value="1"/>
</dbReference>
<evidence type="ECO:0000256" key="1">
    <source>
        <dbReference type="ARBA" id="ARBA00022553"/>
    </source>
</evidence>
<evidence type="ECO:0000313" key="10">
    <source>
        <dbReference type="Proteomes" id="UP000239415"/>
    </source>
</evidence>
<dbReference type="CDD" id="cd06170">
    <property type="entry name" value="LuxR_C_like"/>
    <property type="match status" value="1"/>
</dbReference>
<evidence type="ECO:0000256" key="2">
    <source>
        <dbReference type="ARBA" id="ARBA00023015"/>
    </source>
</evidence>
<gene>
    <name evidence="9" type="ORF">CLV67_107307</name>
</gene>
<dbReference type="GO" id="GO:0006355">
    <property type="term" value="P:regulation of DNA-templated transcription"/>
    <property type="evidence" value="ECO:0007669"/>
    <property type="project" value="InterPro"/>
</dbReference>
<dbReference type="InterPro" id="IPR001789">
    <property type="entry name" value="Sig_transdc_resp-reg_receiver"/>
</dbReference>
<dbReference type="PROSITE" id="PS50043">
    <property type="entry name" value="HTH_LUXR_2"/>
    <property type="match status" value="1"/>
</dbReference>
<organism evidence="9 10">
    <name type="scientific">Actinoplanes italicus</name>
    <dbReference type="NCBI Taxonomy" id="113567"/>
    <lineage>
        <taxon>Bacteria</taxon>
        <taxon>Bacillati</taxon>
        <taxon>Actinomycetota</taxon>
        <taxon>Actinomycetes</taxon>
        <taxon>Micromonosporales</taxon>
        <taxon>Micromonosporaceae</taxon>
        <taxon>Actinoplanes</taxon>
    </lineage>
</organism>
<evidence type="ECO:0000313" key="9">
    <source>
        <dbReference type="EMBL" id="PRX21030.1"/>
    </source>
</evidence>
<dbReference type="PROSITE" id="PS00622">
    <property type="entry name" value="HTH_LUXR_1"/>
    <property type="match status" value="1"/>
</dbReference>
<evidence type="ECO:0000259" key="8">
    <source>
        <dbReference type="PROSITE" id="PS50110"/>
    </source>
</evidence>
<protein>
    <submittedName>
        <fullName evidence="9">DNA-binding NarL/FixJ family response regulator</fullName>
    </submittedName>
</protein>
<keyword evidence="1 5" id="KW-0597">Phosphoprotein</keyword>
<dbReference type="PANTHER" id="PTHR43214:SF24">
    <property type="entry name" value="TRANSCRIPTIONAL REGULATORY PROTEIN NARL-RELATED"/>
    <property type="match status" value="1"/>
</dbReference>
<dbReference type="AlphaFoldDB" id="A0A2T0KCR5"/>
<dbReference type="SMART" id="SM00421">
    <property type="entry name" value="HTH_LUXR"/>
    <property type="match status" value="1"/>
</dbReference>
<evidence type="ECO:0000259" key="7">
    <source>
        <dbReference type="PROSITE" id="PS50043"/>
    </source>
</evidence>
<feature type="compositionally biased region" description="Low complexity" evidence="6">
    <location>
        <begin position="42"/>
        <end position="138"/>
    </location>
</feature>
<dbReference type="InterPro" id="IPR058245">
    <property type="entry name" value="NreC/VraR/RcsB-like_REC"/>
</dbReference>
<dbReference type="Pfam" id="PF00196">
    <property type="entry name" value="GerE"/>
    <property type="match status" value="1"/>
</dbReference>
<dbReference type="InterPro" id="IPR039420">
    <property type="entry name" value="WalR-like"/>
</dbReference>
<name>A0A2T0KCR5_9ACTN</name>
<keyword evidence="2" id="KW-0805">Transcription regulation</keyword>
<dbReference type="EMBL" id="PVMZ01000007">
    <property type="protein sequence ID" value="PRX21030.1"/>
    <property type="molecule type" value="Genomic_DNA"/>
</dbReference>
<keyword evidence="10" id="KW-1185">Reference proteome</keyword>
<dbReference type="PROSITE" id="PS50110">
    <property type="entry name" value="RESPONSE_REGULATORY"/>
    <property type="match status" value="1"/>
</dbReference>
<sequence length="350" mass="34523">MTGPLRVLLADAAPLHRAGLRTVLTAANEPGRGYSAAGIPPGGHSSTGTPPGSNSSASAPSSSNSFAGSSSGSNSFAGLPSGSNSSASAPSGSNSFAGSSSGSNSFAGSPSGSNSPASAPSGSNSPASAPSGSNSFAGIPSGGDASDAERIVGEREIVVAGEAGDGVEAVDLARRLLPDVLICDVTLPRLDGLGVARSVTEARLAVRVLLLTDRDSDDEVVAAIGAGAAGYLCKDTPRDELIAAVRAVSAGGAVIAPLVLARVLTRIAAALPAEPASSTAARLAPLTGREREVLVHVARGRSNSEIAGILGVSETTVKTHVGHVLAKLRLRDRTQAVALAYETGLVRPGT</sequence>
<keyword evidence="3 9" id="KW-0238">DNA-binding</keyword>
<dbReference type="Proteomes" id="UP000239415">
    <property type="component" value="Unassembled WGS sequence"/>
</dbReference>
<dbReference type="SUPFAM" id="SSF52172">
    <property type="entry name" value="CheY-like"/>
    <property type="match status" value="1"/>
</dbReference>
<evidence type="ECO:0000256" key="3">
    <source>
        <dbReference type="ARBA" id="ARBA00023125"/>
    </source>
</evidence>
<dbReference type="GO" id="GO:0003677">
    <property type="term" value="F:DNA binding"/>
    <property type="evidence" value="ECO:0007669"/>
    <property type="project" value="UniProtKB-KW"/>
</dbReference>
<keyword evidence="4" id="KW-0804">Transcription</keyword>
<feature type="modified residue" description="4-aspartylphosphate" evidence="5">
    <location>
        <position position="184"/>
    </location>
</feature>
<reference evidence="9 10" key="1">
    <citation type="submission" date="2018-03" db="EMBL/GenBank/DDBJ databases">
        <title>Genomic Encyclopedia of Archaeal and Bacterial Type Strains, Phase II (KMG-II): from individual species to whole genera.</title>
        <authorList>
            <person name="Goeker M."/>
        </authorList>
    </citation>
    <scope>NUCLEOTIDE SEQUENCE [LARGE SCALE GENOMIC DNA]</scope>
    <source>
        <strain evidence="9 10">DSM 43146</strain>
    </source>
</reference>
<proteinExistence type="predicted"/>
<feature type="region of interest" description="Disordered" evidence="6">
    <location>
        <begin position="30"/>
        <end position="146"/>
    </location>
</feature>
<dbReference type="InterPro" id="IPR011006">
    <property type="entry name" value="CheY-like_superfamily"/>
</dbReference>
<evidence type="ECO:0000256" key="5">
    <source>
        <dbReference type="PROSITE-ProRule" id="PRU00169"/>
    </source>
</evidence>